<name>I2GQZ9_9BACT</name>
<evidence type="ECO:0000256" key="3">
    <source>
        <dbReference type="ARBA" id="ARBA00022806"/>
    </source>
</evidence>
<dbReference type="SUPFAM" id="SSF52540">
    <property type="entry name" value="P-loop containing nucleoside triphosphate hydrolases"/>
    <property type="match status" value="1"/>
</dbReference>
<dbReference type="Proteomes" id="UP000009309">
    <property type="component" value="Unassembled WGS sequence"/>
</dbReference>
<keyword evidence="3 7" id="KW-0347">Helicase</keyword>
<dbReference type="InterPro" id="IPR014014">
    <property type="entry name" value="RNA_helicase_DEAD_Q_motif"/>
</dbReference>
<dbReference type="SMART" id="SM00490">
    <property type="entry name" value="HELICc"/>
    <property type="match status" value="1"/>
</dbReference>
<dbReference type="GO" id="GO:0005524">
    <property type="term" value="F:ATP binding"/>
    <property type="evidence" value="ECO:0007669"/>
    <property type="project" value="UniProtKB-KW"/>
</dbReference>
<dbReference type="GO" id="GO:0016787">
    <property type="term" value="F:hydrolase activity"/>
    <property type="evidence" value="ECO:0007669"/>
    <property type="project" value="UniProtKB-KW"/>
</dbReference>
<proteinExistence type="inferred from homology"/>
<dbReference type="InterPro" id="IPR011545">
    <property type="entry name" value="DEAD/DEAH_box_helicase_dom"/>
</dbReference>
<dbReference type="InterPro" id="IPR000629">
    <property type="entry name" value="RNA-helicase_DEAD-box_CS"/>
</dbReference>
<feature type="domain" description="Helicase ATP-binding" evidence="9">
    <location>
        <begin position="97"/>
        <end position="268"/>
    </location>
</feature>
<evidence type="ECO:0000256" key="6">
    <source>
        <dbReference type="PROSITE-ProRule" id="PRU00552"/>
    </source>
</evidence>
<dbReference type="EMBL" id="CAIT01000009">
    <property type="protein sequence ID" value="CCH56327.1"/>
    <property type="molecule type" value="Genomic_DNA"/>
</dbReference>
<keyword evidence="13" id="KW-1185">Reference proteome</keyword>
<dbReference type="Gene3D" id="3.40.50.300">
    <property type="entry name" value="P-loop containing nucleotide triphosphate hydrolases"/>
    <property type="match status" value="2"/>
</dbReference>
<dbReference type="PROSITE" id="PS00039">
    <property type="entry name" value="DEAD_ATP_HELICASE"/>
    <property type="match status" value="1"/>
</dbReference>
<evidence type="ECO:0000256" key="2">
    <source>
        <dbReference type="ARBA" id="ARBA00022801"/>
    </source>
</evidence>
<feature type="compositionally biased region" description="Basic and acidic residues" evidence="8">
    <location>
        <begin position="459"/>
        <end position="480"/>
    </location>
</feature>
<dbReference type="PROSITE" id="PS51195">
    <property type="entry name" value="Q_MOTIF"/>
    <property type="match status" value="1"/>
</dbReference>
<dbReference type="eggNOG" id="COG0513">
    <property type="taxonomic scope" value="Bacteria"/>
</dbReference>
<keyword evidence="1 7" id="KW-0547">Nucleotide-binding</keyword>
<evidence type="ECO:0000256" key="7">
    <source>
        <dbReference type="RuleBase" id="RU000492"/>
    </source>
</evidence>
<evidence type="ECO:0000313" key="13">
    <source>
        <dbReference type="Proteomes" id="UP000009309"/>
    </source>
</evidence>
<feature type="short sequence motif" description="Q motif" evidence="6">
    <location>
        <begin position="66"/>
        <end position="94"/>
    </location>
</feature>
<dbReference type="CDD" id="cd18787">
    <property type="entry name" value="SF2_C_DEAD"/>
    <property type="match status" value="1"/>
</dbReference>
<dbReference type="PROSITE" id="PS51192">
    <property type="entry name" value="HELICASE_ATP_BIND_1"/>
    <property type="match status" value="1"/>
</dbReference>
<feature type="region of interest" description="Disordered" evidence="8">
    <location>
        <begin position="459"/>
        <end position="537"/>
    </location>
</feature>
<evidence type="ECO:0000256" key="8">
    <source>
        <dbReference type="SAM" id="MobiDB-lite"/>
    </source>
</evidence>
<dbReference type="InterPro" id="IPR001650">
    <property type="entry name" value="Helicase_C-like"/>
</dbReference>
<gene>
    <name evidence="12" type="ORF">BN8_05654</name>
</gene>
<comment type="caution">
    <text evidence="12">The sequence shown here is derived from an EMBL/GenBank/DDBJ whole genome shotgun (WGS) entry which is preliminary data.</text>
</comment>
<dbReference type="InterPro" id="IPR027417">
    <property type="entry name" value="P-loop_NTPase"/>
</dbReference>
<dbReference type="Pfam" id="PF00270">
    <property type="entry name" value="DEAD"/>
    <property type="match status" value="1"/>
</dbReference>
<dbReference type="SMART" id="SM00487">
    <property type="entry name" value="DEXDc"/>
    <property type="match status" value="1"/>
</dbReference>
<accession>I2GQZ9</accession>
<feature type="compositionally biased region" description="Polar residues" evidence="8">
    <location>
        <begin position="493"/>
        <end position="514"/>
    </location>
</feature>
<evidence type="ECO:0000256" key="4">
    <source>
        <dbReference type="ARBA" id="ARBA00022840"/>
    </source>
</evidence>
<organism evidence="12 13">
    <name type="scientific">Fibrisoma limi BUZ 3</name>
    <dbReference type="NCBI Taxonomy" id="1185876"/>
    <lineage>
        <taxon>Bacteria</taxon>
        <taxon>Pseudomonadati</taxon>
        <taxon>Bacteroidota</taxon>
        <taxon>Cytophagia</taxon>
        <taxon>Cytophagales</taxon>
        <taxon>Spirosomataceae</taxon>
        <taxon>Fibrisoma</taxon>
    </lineage>
</organism>
<reference evidence="12 13" key="1">
    <citation type="journal article" date="2012" name="J. Bacteriol.">
        <title>Genome Sequence of the Filamentous Bacterium Fibrisoma limi BUZ 3T.</title>
        <authorList>
            <person name="Filippini M."/>
            <person name="Qi W."/>
            <person name="Jaenicke S."/>
            <person name="Goesmann A."/>
            <person name="Smits T.H."/>
            <person name="Bagheri H.C."/>
        </authorList>
    </citation>
    <scope>NUCLEOTIDE SEQUENCE [LARGE SCALE GENOMIC DNA]</scope>
    <source>
        <strain evidence="13">BUZ 3T</strain>
    </source>
</reference>
<dbReference type="GO" id="GO:0003676">
    <property type="term" value="F:nucleic acid binding"/>
    <property type="evidence" value="ECO:0007669"/>
    <property type="project" value="InterPro"/>
</dbReference>
<dbReference type="PROSITE" id="PS51194">
    <property type="entry name" value="HELICASE_CTER"/>
    <property type="match status" value="1"/>
</dbReference>
<evidence type="ECO:0000313" key="12">
    <source>
        <dbReference type="EMBL" id="CCH56327.1"/>
    </source>
</evidence>
<dbReference type="PANTHER" id="PTHR47959">
    <property type="entry name" value="ATP-DEPENDENT RNA HELICASE RHLE-RELATED"/>
    <property type="match status" value="1"/>
</dbReference>
<dbReference type="CDD" id="cd00268">
    <property type="entry name" value="DEADc"/>
    <property type="match status" value="1"/>
</dbReference>
<evidence type="ECO:0000259" key="11">
    <source>
        <dbReference type="PROSITE" id="PS51195"/>
    </source>
</evidence>
<comment type="similarity">
    <text evidence="5 7">Belongs to the DEAD box helicase family.</text>
</comment>
<feature type="domain" description="Helicase C-terminal" evidence="10">
    <location>
        <begin position="293"/>
        <end position="445"/>
    </location>
</feature>
<sequence length="537" mass="59982">MTPTMSLFRSKMGSTSGSRSIIFIRCLFIPICLDRATSVELNGYLNSFNDQAGDKPSGIKHFMDITSFEDFALNRQLLNAIADLGYDQPTPIQQKTIPLILGNHDVLGIAQTGTGKTAAYVLPLLMKIKYAQGVRPRALILAPTRELVMQINEAIAQLAKYTDLRHVALYGGLGPKTQIETLQKGVDIIVATPGRFMDLYRLGELPTKEIKTMVLDEADKMMDMGFMPQIRSILEVIPTKRQNLLFSATFGERVERLSGEFLEAPIRVEVTPQASTADMVSQVIYEVPNFRTKINLLGYLINDEAFQRVIVFARTKQTAENIYKFLSRKVVEDDRIKVIHANKGQNTRINAMEAFKEGNIRVLVATDVAARGIDVAEVSHVINFDVPLIYEDYVHRIGRTGRANKTGQAITFVTMSEEYHVKKIEKIIRMSVPHEPIPADVEITETPFDERQAMLREIDEQRRKEDPTFQGAFHEKKEKNLPAGKSRSKPGTKATSSAKKRPQTTGSQFGSSKSRPGGPAGRRTTSAKRSGPRGGRR</sequence>
<dbReference type="GO" id="GO:0005829">
    <property type="term" value="C:cytosol"/>
    <property type="evidence" value="ECO:0007669"/>
    <property type="project" value="TreeGrafter"/>
</dbReference>
<evidence type="ECO:0000259" key="9">
    <source>
        <dbReference type="PROSITE" id="PS51192"/>
    </source>
</evidence>
<dbReference type="AlphaFoldDB" id="I2GQZ9"/>
<dbReference type="InterPro" id="IPR050079">
    <property type="entry name" value="DEAD_box_RNA_helicase"/>
</dbReference>
<evidence type="ECO:0000259" key="10">
    <source>
        <dbReference type="PROSITE" id="PS51194"/>
    </source>
</evidence>
<evidence type="ECO:0000256" key="5">
    <source>
        <dbReference type="ARBA" id="ARBA00038437"/>
    </source>
</evidence>
<protein>
    <submittedName>
        <fullName evidence="12">DEAD/DEAH box helicase domain protein</fullName>
    </submittedName>
</protein>
<dbReference type="Pfam" id="PF00271">
    <property type="entry name" value="Helicase_C"/>
    <property type="match status" value="1"/>
</dbReference>
<dbReference type="GO" id="GO:0003724">
    <property type="term" value="F:RNA helicase activity"/>
    <property type="evidence" value="ECO:0007669"/>
    <property type="project" value="InterPro"/>
</dbReference>
<feature type="domain" description="DEAD-box RNA helicase Q" evidence="11">
    <location>
        <begin position="66"/>
        <end position="94"/>
    </location>
</feature>
<dbReference type="InterPro" id="IPR044742">
    <property type="entry name" value="DEAD/DEAH_RhlB"/>
</dbReference>
<dbReference type="STRING" id="1185876.BN8_05654"/>
<dbReference type="PANTHER" id="PTHR47959:SF13">
    <property type="entry name" value="ATP-DEPENDENT RNA HELICASE RHLE"/>
    <property type="match status" value="1"/>
</dbReference>
<evidence type="ECO:0000256" key="1">
    <source>
        <dbReference type="ARBA" id="ARBA00022741"/>
    </source>
</evidence>
<keyword evidence="2 7" id="KW-0378">Hydrolase</keyword>
<keyword evidence="4 7" id="KW-0067">ATP-binding</keyword>
<dbReference type="InterPro" id="IPR014001">
    <property type="entry name" value="Helicase_ATP-bd"/>
</dbReference>